<feature type="compositionally biased region" description="Low complexity" evidence="5">
    <location>
        <begin position="149"/>
        <end position="158"/>
    </location>
</feature>
<dbReference type="AlphaFoldDB" id="A0ABD1I0V4"/>
<evidence type="ECO:0000259" key="7">
    <source>
        <dbReference type="Pfam" id="PF25121"/>
    </source>
</evidence>
<reference evidence="8 9" key="1">
    <citation type="submission" date="2024-06" db="EMBL/GenBank/DDBJ databases">
        <title>A chromosome level genome sequence of Diviner's sage (Salvia divinorum).</title>
        <authorList>
            <person name="Ford S.A."/>
            <person name="Ro D.-K."/>
            <person name="Ness R.W."/>
            <person name="Phillips M.A."/>
        </authorList>
    </citation>
    <scope>NUCLEOTIDE SEQUENCE [LARGE SCALE GENOMIC DNA]</scope>
    <source>
        <strain evidence="8">SAF-2024a</strain>
        <tissue evidence="8">Leaf</tissue>
    </source>
</reference>
<feature type="compositionally biased region" description="Basic and acidic residues" evidence="5">
    <location>
        <begin position="448"/>
        <end position="463"/>
    </location>
</feature>
<protein>
    <submittedName>
        <fullName evidence="8">Pre-rRNA-processing protein esf1-like</fullName>
    </submittedName>
</protein>
<evidence type="ECO:0000259" key="6">
    <source>
        <dbReference type="Pfam" id="PF08159"/>
    </source>
</evidence>
<proteinExistence type="inferred from homology"/>
<feature type="compositionally biased region" description="Acidic residues" evidence="5">
    <location>
        <begin position="488"/>
        <end position="513"/>
    </location>
</feature>
<feature type="domain" description="NUC153" evidence="6">
    <location>
        <begin position="576"/>
        <end position="602"/>
    </location>
</feature>
<dbReference type="Pfam" id="PF25121">
    <property type="entry name" value="RRM_ESF1"/>
    <property type="match status" value="1"/>
</dbReference>
<evidence type="ECO:0000256" key="4">
    <source>
        <dbReference type="ARBA" id="ARBA00023242"/>
    </source>
</evidence>
<evidence type="ECO:0000313" key="8">
    <source>
        <dbReference type="EMBL" id="KAL1562330.1"/>
    </source>
</evidence>
<keyword evidence="4" id="KW-0539">Nucleus</keyword>
<keyword evidence="3" id="KW-0175">Coiled coil</keyword>
<feature type="compositionally biased region" description="Acidic residues" evidence="5">
    <location>
        <begin position="129"/>
        <end position="148"/>
    </location>
</feature>
<feature type="compositionally biased region" description="Basic residues" evidence="5">
    <location>
        <begin position="601"/>
        <end position="618"/>
    </location>
</feature>
<dbReference type="InterPro" id="IPR056750">
    <property type="entry name" value="RRM_ESF1"/>
</dbReference>
<feature type="compositionally biased region" description="Acidic residues" evidence="5">
    <location>
        <begin position="159"/>
        <end position="174"/>
    </location>
</feature>
<dbReference type="GO" id="GO:0005730">
    <property type="term" value="C:nucleolus"/>
    <property type="evidence" value="ECO:0007669"/>
    <property type="project" value="UniProtKB-SubCell"/>
</dbReference>
<evidence type="ECO:0000256" key="3">
    <source>
        <dbReference type="ARBA" id="ARBA00023054"/>
    </source>
</evidence>
<keyword evidence="9" id="KW-1185">Reference proteome</keyword>
<dbReference type="Proteomes" id="UP001567538">
    <property type="component" value="Unassembled WGS sequence"/>
</dbReference>
<dbReference type="InterPro" id="IPR039754">
    <property type="entry name" value="Esf1"/>
</dbReference>
<dbReference type="Pfam" id="PF08159">
    <property type="entry name" value="NUC153"/>
    <property type="match status" value="1"/>
</dbReference>
<feature type="region of interest" description="Disordered" evidence="5">
    <location>
        <begin position="383"/>
        <end position="618"/>
    </location>
</feature>
<feature type="region of interest" description="Disordered" evidence="5">
    <location>
        <begin position="1"/>
        <end position="52"/>
    </location>
</feature>
<dbReference type="PANTHER" id="PTHR12202">
    <property type="entry name" value="ESF1 HOMOLOG"/>
    <property type="match status" value="1"/>
</dbReference>
<comment type="caution">
    <text evidence="8">The sequence shown here is derived from an EMBL/GenBank/DDBJ whole genome shotgun (WGS) entry which is preliminary data.</text>
</comment>
<name>A0ABD1I0V4_SALDI</name>
<dbReference type="EMBL" id="JBEAFC010000003">
    <property type="protein sequence ID" value="KAL1562330.1"/>
    <property type="molecule type" value="Genomic_DNA"/>
</dbReference>
<evidence type="ECO:0000313" key="9">
    <source>
        <dbReference type="Proteomes" id="UP001567538"/>
    </source>
</evidence>
<dbReference type="InterPro" id="IPR012580">
    <property type="entry name" value="NUC153"/>
</dbReference>
<comment type="subcellular location">
    <subcellularLocation>
        <location evidence="1">Nucleus</location>
        <location evidence="1">Nucleolus</location>
    </subcellularLocation>
</comment>
<organism evidence="8 9">
    <name type="scientific">Salvia divinorum</name>
    <name type="common">Maria pastora</name>
    <name type="synonym">Diviner's sage</name>
    <dbReference type="NCBI Taxonomy" id="28513"/>
    <lineage>
        <taxon>Eukaryota</taxon>
        <taxon>Viridiplantae</taxon>
        <taxon>Streptophyta</taxon>
        <taxon>Embryophyta</taxon>
        <taxon>Tracheophyta</taxon>
        <taxon>Spermatophyta</taxon>
        <taxon>Magnoliopsida</taxon>
        <taxon>eudicotyledons</taxon>
        <taxon>Gunneridae</taxon>
        <taxon>Pentapetalae</taxon>
        <taxon>asterids</taxon>
        <taxon>lamiids</taxon>
        <taxon>Lamiales</taxon>
        <taxon>Lamiaceae</taxon>
        <taxon>Nepetoideae</taxon>
        <taxon>Mentheae</taxon>
        <taxon>Salviinae</taxon>
        <taxon>Salvia</taxon>
        <taxon>Salvia subgen. Calosphace</taxon>
    </lineage>
</organism>
<feature type="compositionally biased region" description="Basic and acidic residues" evidence="5">
    <location>
        <begin position="23"/>
        <end position="33"/>
    </location>
</feature>
<feature type="region of interest" description="Disordered" evidence="5">
    <location>
        <begin position="65"/>
        <end position="183"/>
    </location>
</feature>
<gene>
    <name evidence="8" type="ORF">AAHA92_04920</name>
</gene>
<feature type="domain" description="ESF1 RRM" evidence="7">
    <location>
        <begin position="188"/>
        <end position="331"/>
    </location>
</feature>
<feature type="compositionally biased region" description="Acidic residues" evidence="5">
    <location>
        <begin position="386"/>
        <end position="403"/>
    </location>
</feature>
<accession>A0ABD1I0V4</accession>
<sequence length="618" mass="70714">MSSSTRRILGLEQRKKQKKTKKKEPTMIKDERFASAQSDPRFMEAPKRQSKVTIDSRFQRVFTDRNFISSRAPVDKRGKPKANNSSSSSSLAHYYRLQQEDAPETDAQVAQIANPAQSKSDIEKIRNLEEEEEDDDDKLDDEDDDGQSVDESSSTSATDSDDENYVDQEDEEDSLMPQEDVPEIDKETRRLAVVNLDWSQVRAVDLYVLLTSFLPKGGQILSVSVYPSEFGIQRMEEEAVSGPIGLFDDEDKHDDMDDDNDDEIDQSKLRAYEISRLRYYYAVVECDSVATSDYLYKTCDGVEFERSANKLDLRFIPDSMEFKHKARDVATEAPADYEGLDFETRALQRSNIHLTWDEDEPQRAKTLKRKLNDEQIAELELKEYLASDESESDEDKNEEEVEGESEKKCSKRDKYRALIQAGDGSDEDEEDDNGRQDMEVTFSSGLEEISKRISEKKTKKAETVWEAYLRKRKEKKNASKKGSKYVSDDESSDTAEEAGEEADDFFVDDDTPAEENKGSRGTRKRANESEASIAELELLTADDTNLKGYNIKPKKRKGKKGKEVDEGKIPTVDNQDPRFSALFTSPLYAPDPTDPQYKRSAPYHRQKQNKSSRRKRDQ</sequence>
<dbReference type="PANTHER" id="PTHR12202:SF0">
    <property type="entry name" value="ESF1 HOMOLOG"/>
    <property type="match status" value="1"/>
</dbReference>
<evidence type="ECO:0000256" key="5">
    <source>
        <dbReference type="SAM" id="MobiDB-lite"/>
    </source>
</evidence>
<evidence type="ECO:0000256" key="2">
    <source>
        <dbReference type="ARBA" id="ARBA00009087"/>
    </source>
</evidence>
<evidence type="ECO:0000256" key="1">
    <source>
        <dbReference type="ARBA" id="ARBA00004604"/>
    </source>
</evidence>
<feature type="compositionally biased region" description="Low complexity" evidence="5">
    <location>
        <begin position="529"/>
        <end position="551"/>
    </location>
</feature>
<feature type="compositionally biased region" description="Basic residues" evidence="5">
    <location>
        <begin position="470"/>
        <end position="483"/>
    </location>
</feature>
<comment type="similarity">
    <text evidence="2">Belongs to the ESF1 family.</text>
</comment>